<evidence type="ECO:0000313" key="2">
    <source>
        <dbReference type="Proteomes" id="UP000234323"/>
    </source>
</evidence>
<evidence type="ECO:0000313" key="1">
    <source>
        <dbReference type="EMBL" id="PKY52050.1"/>
    </source>
</evidence>
<comment type="caution">
    <text evidence="1">The sequence shown here is derived from an EMBL/GenBank/DDBJ whole genome shotgun (WGS) entry which is preliminary data.</text>
</comment>
<dbReference type="VEuPathDB" id="FungiDB:FUN_020859"/>
<name>A0A2I1GZI8_9GLOM</name>
<keyword evidence="2" id="KW-1185">Reference proteome</keyword>
<dbReference type="SUPFAM" id="SSF140996">
    <property type="entry name" value="Hermes dimerisation domain"/>
    <property type="match status" value="1"/>
</dbReference>
<gene>
    <name evidence="1" type="ORF">RhiirA4_469433</name>
</gene>
<protein>
    <submittedName>
        <fullName evidence="1">Uncharacterized protein</fullName>
    </submittedName>
</protein>
<dbReference type="VEuPathDB" id="FungiDB:RhiirFUN_001879"/>
<dbReference type="Proteomes" id="UP000234323">
    <property type="component" value="Unassembled WGS sequence"/>
</dbReference>
<accession>A0A2I1GZI8</accession>
<sequence>MPTNEAAAIYCQLLRALIAANVPFYFVDNPEVHKLFKMLRPSNILPSRKWISINQVHKESNLESRNFSNIHHIGNIMFKAYKEVGIMEFAEKWIEIVSDSGHDMAKAQVYFYNYCDKI</sequence>
<dbReference type="EMBL" id="LLXI01001127">
    <property type="protein sequence ID" value="PKY52050.1"/>
    <property type="molecule type" value="Genomic_DNA"/>
</dbReference>
<dbReference type="AlphaFoldDB" id="A0A2I1GZI8"/>
<proteinExistence type="predicted"/>
<reference evidence="1 2" key="1">
    <citation type="submission" date="2015-10" db="EMBL/GenBank/DDBJ databases">
        <title>Genome analyses suggest a sexual origin of heterokaryosis in a supposedly ancient asexual fungus.</title>
        <authorList>
            <person name="Ropars J."/>
            <person name="Sedzielewska K."/>
            <person name="Noel J."/>
            <person name="Charron P."/>
            <person name="Farinelli L."/>
            <person name="Marton T."/>
            <person name="Kruger M."/>
            <person name="Pelin A."/>
            <person name="Brachmann A."/>
            <person name="Corradi N."/>
        </authorList>
    </citation>
    <scope>NUCLEOTIDE SEQUENCE [LARGE SCALE GENOMIC DNA]</scope>
    <source>
        <strain evidence="1 2">A4</strain>
    </source>
</reference>
<organism evidence="1 2">
    <name type="scientific">Rhizophagus irregularis</name>
    <dbReference type="NCBI Taxonomy" id="588596"/>
    <lineage>
        <taxon>Eukaryota</taxon>
        <taxon>Fungi</taxon>
        <taxon>Fungi incertae sedis</taxon>
        <taxon>Mucoromycota</taxon>
        <taxon>Glomeromycotina</taxon>
        <taxon>Glomeromycetes</taxon>
        <taxon>Glomerales</taxon>
        <taxon>Glomeraceae</taxon>
        <taxon>Rhizophagus</taxon>
    </lineage>
</organism>